<organism evidence="1 2">
    <name type="scientific">Syntrophorhabdus aromaticivorans</name>
    <dbReference type="NCBI Taxonomy" id="328301"/>
    <lineage>
        <taxon>Bacteria</taxon>
        <taxon>Pseudomonadati</taxon>
        <taxon>Thermodesulfobacteriota</taxon>
        <taxon>Syntrophorhabdia</taxon>
        <taxon>Syntrophorhabdales</taxon>
        <taxon>Syntrophorhabdaceae</taxon>
        <taxon>Syntrophorhabdus</taxon>
    </lineage>
</organism>
<evidence type="ECO:0000313" key="2">
    <source>
        <dbReference type="Proteomes" id="UP000777265"/>
    </source>
</evidence>
<comment type="caution">
    <text evidence="1">The sequence shown here is derived from an EMBL/GenBank/DDBJ whole genome shotgun (WGS) entry which is preliminary data.</text>
</comment>
<dbReference type="AlphaFoldDB" id="A0A971M3D5"/>
<sequence>MTGNGISIKGMYRDVLIDPDRGVTYDSGWHSNTIVRHCRVLIAGFMKNESPGGIQYLAVGRGKDEWDGQWNTATPPGPPLDTVAALESQAVDSPIRVEPGAPVPGEEYLQIVYLDPADQPVFGQPTSRLQVTATLKPGYPAPVEFNTYPLREFGLFGSFGGQPFMINCVRHPVIYKDLSATLVREIKLYF</sequence>
<gene>
    <name evidence="1" type="ORF">GXY80_05400</name>
</gene>
<protein>
    <submittedName>
        <fullName evidence="1">Uncharacterized protein</fullName>
    </submittedName>
</protein>
<evidence type="ECO:0000313" key="1">
    <source>
        <dbReference type="EMBL" id="NLW34905.1"/>
    </source>
</evidence>
<accession>A0A971M3D5</accession>
<dbReference type="Proteomes" id="UP000777265">
    <property type="component" value="Unassembled WGS sequence"/>
</dbReference>
<name>A0A971M3D5_9BACT</name>
<proteinExistence type="predicted"/>
<reference evidence="1" key="2">
    <citation type="submission" date="2020-01" db="EMBL/GenBank/DDBJ databases">
        <authorList>
            <person name="Campanaro S."/>
        </authorList>
    </citation>
    <scope>NUCLEOTIDE SEQUENCE</scope>
    <source>
        <strain evidence="1">AS06rmzACSIP_7</strain>
    </source>
</reference>
<dbReference type="EMBL" id="JAAYEE010000094">
    <property type="protein sequence ID" value="NLW34905.1"/>
    <property type="molecule type" value="Genomic_DNA"/>
</dbReference>
<reference evidence="1" key="1">
    <citation type="journal article" date="2020" name="Biotechnol. Biofuels">
        <title>New insights from the biogas microbiome by comprehensive genome-resolved metagenomics of nearly 1600 species originating from multiple anaerobic digesters.</title>
        <authorList>
            <person name="Campanaro S."/>
            <person name="Treu L."/>
            <person name="Rodriguez-R L.M."/>
            <person name="Kovalovszki A."/>
            <person name="Ziels R.M."/>
            <person name="Maus I."/>
            <person name="Zhu X."/>
            <person name="Kougias P.G."/>
            <person name="Basile A."/>
            <person name="Luo G."/>
            <person name="Schluter A."/>
            <person name="Konstantinidis K.T."/>
            <person name="Angelidaki I."/>
        </authorList>
    </citation>
    <scope>NUCLEOTIDE SEQUENCE</scope>
    <source>
        <strain evidence="1">AS06rmzACSIP_7</strain>
    </source>
</reference>